<dbReference type="AlphaFoldDB" id="A0A9W8TT50"/>
<name>A0A9W8TT50_9AGAR</name>
<keyword evidence="3" id="KW-1185">Reference proteome</keyword>
<comment type="caution">
    <text evidence="2">The sequence shown here is derived from an EMBL/GenBank/DDBJ whole genome shotgun (WGS) entry which is preliminary data.</text>
</comment>
<evidence type="ECO:0000313" key="2">
    <source>
        <dbReference type="EMBL" id="KAJ3739553.1"/>
    </source>
</evidence>
<feature type="transmembrane region" description="Helical" evidence="1">
    <location>
        <begin position="6"/>
        <end position="25"/>
    </location>
</feature>
<sequence>MTLWILYYTYVSASNLATCYFSAVWRSFVSRNTRPLLPPHLYSDMVASNFFHTIYTLFAYIYTFMFPSKLRVSSFSVDLECGPDLRETALNVPFVLVAPPRRSALNANLPRSRPSSSDSYYTGLHAHAQRDPSSCIDDFRSPEVSSVLQSPSSPLVGSIQIPLAPLQRFVFPACPSFGSSHSNWSVAASPVKALIDRPGSSYSASLNNNGARSQSPFACFSQSYSTPSTKKKRTHKKQSPIVWFKSDMSNFNSSSSLSSVQTIGSNLRRHRSIHHRSFQSIKHDTGMSLKQSIRSSKFARQSRPLSEDPVSVVRKMFVECGSEVDAEEGGARARLMNRQTARSFGGMEIVNEEDEDKEEFCSLGPHHLETSQDHSLASFYSTSDSPGLPTPASCCSLLTPETIAPCAPKTKNFGSFVTISKPNTQLPYLQNQVSATLSSLGITLPSTGSLSDEPPTQSSEPRFSTLHADHRVSVVTWSDLVSFSSYGISMMDDDAQEEQDEMQDDYLVYHAEDKIQEEFDDNEDLGDNSLEDSGADLAAVLASMSILIGQGLDARLLLSPPRQFCNTFAS</sequence>
<dbReference type="EMBL" id="JANVFU010000018">
    <property type="protein sequence ID" value="KAJ3739553.1"/>
    <property type="molecule type" value="Genomic_DNA"/>
</dbReference>
<reference evidence="2 3" key="1">
    <citation type="journal article" date="2023" name="Proc. Natl. Acad. Sci. U.S.A.">
        <title>A global phylogenomic analysis of the shiitake genus Lentinula.</title>
        <authorList>
            <person name="Sierra-Patev S."/>
            <person name="Min B."/>
            <person name="Naranjo-Ortiz M."/>
            <person name="Looney B."/>
            <person name="Konkel Z."/>
            <person name="Slot J.C."/>
            <person name="Sakamoto Y."/>
            <person name="Steenwyk J.L."/>
            <person name="Rokas A."/>
            <person name="Carro J."/>
            <person name="Camarero S."/>
            <person name="Ferreira P."/>
            <person name="Molpeceres G."/>
            <person name="Ruiz-Duenas F.J."/>
            <person name="Serrano A."/>
            <person name="Henrissat B."/>
            <person name="Drula E."/>
            <person name="Hughes K.W."/>
            <person name="Mata J.L."/>
            <person name="Ishikawa N.K."/>
            <person name="Vargas-Isla R."/>
            <person name="Ushijima S."/>
            <person name="Smith C.A."/>
            <person name="Donoghue J."/>
            <person name="Ahrendt S."/>
            <person name="Andreopoulos W."/>
            <person name="He G."/>
            <person name="LaButti K."/>
            <person name="Lipzen A."/>
            <person name="Ng V."/>
            <person name="Riley R."/>
            <person name="Sandor L."/>
            <person name="Barry K."/>
            <person name="Martinez A.T."/>
            <person name="Xiao Y."/>
            <person name="Gibbons J.G."/>
            <person name="Terashima K."/>
            <person name="Grigoriev I.V."/>
            <person name="Hibbett D."/>
        </authorList>
    </citation>
    <scope>NUCLEOTIDE SEQUENCE [LARGE SCALE GENOMIC DNA]</scope>
    <source>
        <strain evidence="2 3">TFB7810</strain>
    </source>
</reference>
<accession>A0A9W8TT50</accession>
<gene>
    <name evidence="2" type="ORF">DFH05DRAFT_1586574</name>
</gene>
<evidence type="ECO:0000256" key="1">
    <source>
        <dbReference type="SAM" id="Phobius"/>
    </source>
</evidence>
<evidence type="ECO:0000313" key="3">
    <source>
        <dbReference type="Proteomes" id="UP001142393"/>
    </source>
</evidence>
<organism evidence="2 3">
    <name type="scientific">Lentinula detonsa</name>
    <dbReference type="NCBI Taxonomy" id="2804962"/>
    <lineage>
        <taxon>Eukaryota</taxon>
        <taxon>Fungi</taxon>
        <taxon>Dikarya</taxon>
        <taxon>Basidiomycota</taxon>
        <taxon>Agaricomycotina</taxon>
        <taxon>Agaricomycetes</taxon>
        <taxon>Agaricomycetidae</taxon>
        <taxon>Agaricales</taxon>
        <taxon>Marasmiineae</taxon>
        <taxon>Omphalotaceae</taxon>
        <taxon>Lentinula</taxon>
    </lineage>
</organism>
<protein>
    <submittedName>
        <fullName evidence="2">Uncharacterized protein</fullName>
    </submittedName>
</protein>
<keyword evidence="1" id="KW-0472">Membrane</keyword>
<proteinExistence type="predicted"/>
<keyword evidence="1" id="KW-0812">Transmembrane</keyword>
<feature type="transmembrane region" description="Helical" evidence="1">
    <location>
        <begin position="46"/>
        <end position="66"/>
    </location>
</feature>
<dbReference type="Proteomes" id="UP001142393">
    <property type="component" value="Unassembled WGS sequence"/>
</dbReference>
<keyword evidence="1" id="KW-1133">Transmembrane helix</keyword>